<dbReference type="Proteomes" id="UP000663720">
    <property type="component" value="Chromosome"/>
</dbReference>
<dbReference type="NCBIfam" id="TIGR01845">
    <property type="entry name" value="outer_NodT"/>
    <property type="match status" value="1"/>
</dbReference>
<dbReference type="EMBL" id="CP061799">
    <property type="protein sequence ID" value="QTA80911.1"/>
    <property type="molecule type" value="Genomic_DNA"/>
</dbReference>
<dbReference type="SUPFAM" id="SSF56954">
    <property type="entry name" value="Outer membrane efflux proteins (OEP)"/>
    <property type="match status" value="1"/>
</dbReference>
<keyword evidence="2 3" id="KW-0449">Lipoprotein</keyword>
<keyword evidence="4" id="KW-1185">Reference proteome</keyword>
<dbReference type="RefSeq" id="WP_207692469.1">
    <property type="nucleotide sequence ID" value="NZ_CP061799.1"/>
</dbReference>
<dbReference type="InterPro" id="IPR003423">
    <property type="entry name" value="OMP_efflux"/>
</dbReference>
<dbReference type="GO" id="GO:0005886">
    <property type="term" value="C:plasma membrane"/>
    <property type="evidence" value="ECO:0007669"/>
    <property type="project" value="UniProtKB-SubCell"/>
</dbReference>
<dbReference type="GO" id="GO:0015562">
    <property type="term" value="F:efflux transmembrane transporter activity"/>
    <property type="evidence" value="ECO:0007669"/>
    <property type="project" value="InterPro"/>
</dbReference>
<evidence type="ECO:0000313" key="4">
    <source>
        <dbReference type="Proteomes" id="UP000663720"/>
    </source>
</evidence>
<comment type="subcellular location">
    <subcellularLocation>
        <location evidence="2">Cell membrane</location>
        <topology evidence="2">Lipid-anchor</topology>
    </subcellularLocation>
</comment>
<evidence type="ECO:0000256" key="1">
    <source>
        <dbReference type="ARBA" id="ARBA00007613"/>
    </source>
</evidence>
<dbReference type="Gene3D" id="1.20.1600.10">
    <property type="entry name" value="Outer membrane efflux proteins (OEP)"/>
    <property type="match status" value="1"/>
</dbReference>
<dbReference type="KEGG" id="dli:dnl_32280"/>
<proteinExistence type="inferred from homology"/>
<organism evidence="3 4">
    <name type="scientific">Desulfonema limicola</name>
    <dbReference type="NCBI Taxonomy" id="45656"/>
    <lineage>
        <taxon>Bacteria</taxon>
        <taxon>Pseudomonadati</taxon>
        <taxon>Thermodesulfobacteriota</taxon>
        <taxon>Desulfobacteria</taxon>
        <taxon>Desulfobacterales</taxon>
        <taxon>Desulfococcaceae</taxon>
        <taxon>Desulfonema</taxon>
    </lineage>
</organism>
<keyword evidence="2" id="KW-0812">Transmembrane</keyword>
<keyword evidence="2" id="KW-0472">Membrane</keyword>
<dbReference type="InterPro" id="IPR010131">
    <property type="entry name" value="MdtP/NodT-like"/>
</dbReference>
<sequence>MKNKIPLFVLLTVFIVFTGACSPFAPKSRTGLEAELPAQFSLFSSEKTTGEQSGRWWENFNDPELNELIEDALSGNFSIKEARARLMQAKALSAKAGADRFPDLNFNAGTTQGRQRTDTSINTSTKGIENYSFGLSSAYEIDLWGKIRSEQEAVRLDEEAVKEDLSTAAMTLAAAVAKDWADIIAQRMQKKLLEKQLKTNQTYLKLIELRFDKGLVSALDVFQQRQTVEKVRAQIPKAEEQEILLMHDLALLLGRLPKSSLKITRTKLPVFDNIPLSGLPAELLIYRPDVRASALRLMASDWKVSAAKAARLPAVKLTGNASMGANDLDLIFDNWILSLAGNLTAPIFDANRRKAEVERTLAKSDESLWAYRRTVYTAVKEVEDALISEKKQREHINALEKEKKAAALALDEAIAHYRKGVSDYLPVLTHNLSVQGLERDLITQENILINRRISLYRALGGAWNYNSSIKFF</sequence>
<name>A0A975B8J7_9BACT</name>
<dbReference type="PANTHER" id="PTHR30203">
    <property type="entry name" value="OUTER MEMBRANE CATION EFFLUX PROTEIN"/>
    <property type="match status" value="1"/>
</dbReference>
<dbReference type="PANTHER" id="PTHR30203:SF33">
    <property type="entry name" value="BLR4455 PROTEIN"/>
    <property type="match status" value="1"/>
</dbReference>
<comment type="similarity">
    <text evidence="1 2">Belongs to the outer membrane factor (OMF) (TC 1.B.17) family.</text>
</comment>
<protein>
    <submittedName>
        <fullName evidence="3">RND efflux system, outer membrane lipoprotein, NodT family</fullName>
    </submittedName>
</protein>
<gene>
    <name evidence="3" type="ORF">dnl_32280</name>
</gene>
<dbReference type="Gene3D" id="2.20.200.10">
    <property type="entry name" value="Outer membrane efflux proteins (OEP)"/>
    <property type="match status" value="1"/>
</dbReference>
<evidence type="ECO:0000256" key="2">
    <source>
        <dbReference type="RuleBase" id="RU362097"/>
    </source>
</evidence>
<dbReference type="AlphaFoldDB" id="A0A975B8J7"/>
<dbReference type="PROSITE" id="PS51257">
    <property type="entry name" value="PROKAR_LIPOPROTEIN"/>
    <property type="match status" value="1"/>
</dbReference>
<evidence type="ECO:0000313" key="3">
    <source>
        <dbReference type="EMBL" id="QTA80911.1"/>
    </source>
</evidence>
<keyword evidence="2" id="KW-0564">Palmitate</keyword>
<keyword evidence="2" id="KW-1134">Transmembrane beta strand</keyword>
<dbReference type="Pfam" id="PF02321">
    <property type="entry name" value="OEP"/>
    <property type="match status" value="2"/>
</dbReference>
<reference evidence="3" key="1">
    <citation type="journal article" date="2021" name="Microb. Physiol.">
        <title>Proteogenomic Insights into the Physiology of Marine, Sulfate-Reducing, Filamentous Desulfonema limicola and Desulfonema magnum.</title>
        <authorList>
            <person name="Schnaars V."/>
            <person name="Wohlbrand L."/>
            <person name="Scheve S."/>
            <person name="Hinrichs C."/>
            <person name="Reinhardt R."/>
            <person name="Rabus R."/>
        </authorList>
    </citation>
    <scope>NUCLEOTIDE SEQUENCE</scope>
    <source>
        <strain evidence="3">5ac10</strain>
    </source>
</reference>
<accession>A0A975B8J7</accession>